<dbReference type="KEGG" id="bav:BAV0450"/>
<dbReference type="RefSeq" id="WP_012416147.1">
    <property type="nucleotide sequence ID" value="NC_010645.1"/>
</dbReference>
<name>Q2KYX5_BORA1</name>
<dbReference type="EMBL" id="AM167904">
    <property type="protein sequence ID" value="CAJ48055.1"/>
    <property type="molecule type" value="Genomic_DNA"/>
</dbReference>
<dbReference type="HOGENOM" id="CLU_168222_1_0_4"/>
<dbReference type="NCBIfam" id="NF041023">
    <property type="entry name" value="PP0621_fam"/>
    <property type="match status" value="1"/>
</dbReference>
<organism evidence="1 2">
    <name type="scientific">Bordetella avium (strain 197N)</name>
    <dbReference type="NCBI Taxonomy" id="360910"/>
    <lineage>
        <taxon>Bacteria</taxon>
        <taxon>Pseudomonadati</taxon>
        <taxon>Pseudomonadota</taxon>
        <taxon>Betaproteobacteria</taxon>
        <taxon>Burkholderiales</taxon>
        <taxon>Alcaligenaceae</taxon>
        <taxon>Bordetella</taxon>
    </lineage>
</organism>
<keyword evidence="2" id="KW-1185">Reference proteome</keyword>
<protein>
    <submittedName>
        <fullName evidence="1">Exported protein</fullName>
    </submittedName>
</protein>
<evidence type="ECO:0000313" key="1">
    <source>
        <dbReference type="EMBL" id="CAJ48055.1"/>
    </source>
</evidence>
<dbReference type="Proteomes" id="UP000001977">
    <property type="component" value="Chromosome"/>
</dbReference>
<reference evidence="1 2" key="1">
    <citation type="journal article" date="2006" name="J. Bacteriol.">
        <title>Comparison of the genome sequence of the poultry pathogen Bordetella avium with those of B. bronchiseptica, B. pertussis, and B. parapertussis reveals extensive diversity in surface structures associated with host interaction.</title>
        <authorList>
            <person name="Sebaihia M."/>
            <person name="Preston A."/>
            <person name="Maskell D.J."/>
            <person name="Kuzmiak H."/>
            <person name="Connell T.D."/>
            <person name="King N.D."/>
            <person name="Orndorff P.E."/>
            <person name="Miyamoto D.M."/>
            <person name="Thomson N.R."/>
            <person name="Harris D."/>
            <person name="Goble A."/>
            <person name="Lord A."/>
            <person name="Murphy L."/>
            <person name="Quail M.A."/>
            <person name="Rutter S."/>
            <person name="Squares R."/>
            <person name="Squares S."/>
            <person name="Woodward J."/>
            <person name="Parkhill J."/>
            <person name="Temple L.M."/>
        </authorList>
    </citation>
    <scope>NUCLEOTIDE SEQUENCE [LARGE SCALE GENOMIC DNA]</scope>
    <source>
        <strain evidence="1 2">197N</strain>
    </source>
</reference>
<dbReference type="InterPro" id="IPR049708">
    <property type="entry name" value="PP0621-like"/>
</dbReference>
<dbReference type="AlphaFoldDB" id="Q2KYX5"/>
<sequence length="79" mass="8898">MGKIIFWFFAILTILTVWRMINARTPRKPGTTRQPPTAKAVEPMVSCTHCGLHLPRSEAVQAHGQSWCSQEHARLGQSK</sequence>
<dbReference type="OrthoDB" id="9814432at2"/>
<gene>
    <name evidence="1" type="ordered locus">BAV0450</name>
</gene>
<proteinExistence type="predicted"/>
<evidence type="ECO:0000313" key="2">
    <source>
        <dbReference type="Proteomes" id="UP000001977"/>
    </source>
</evidence>
<dbReference type="STRING" id="360910.BAV0450"/>
<accession>Q2KYX5</accession>
<dbReference type="eggNOG" id="ENOG5033BBV">
    <property type="taxonomic scope" value="Bacteria"/>
</dbReference>